<evidence type="ECO:0000313" key="2">
    <source>
        <dbReference type="EMBL" id="MFB5681780.1"/>
    </source>
</evidence>
<dbReference type="InterPro" id="IPR011990">
    <property type="entry name" value="TPR-like_helical_dom_sf"/>
</dbReference>
<reference evidence="2 3" key="1">
    <citation type="submission" date="2024-09" db="EMBL/GenBank/DDBJ databases">
        <authorList>
            <person name="Ruan L."/>
        </authorList>
    </citation>
    <scope>NUCLEOTIDE SEQUENCE [LARGE SCALE GENOMIC DNA]</scope>
    <source>
        <strain evidence="2 3">D33</strain>
    </source>
</reference>
<dbReference type="CDD" id="cd03801">
    <property type="entry name" value="GT4_PimA-like"/>
    <property type="match status" value="1"/>
</dbReference>
<name>A0ABV5B825_9BACL</name>
<dbReference type="PANTHER" id="PTHR46401:SF2">
    <property type="entry name" value="GLYCOSYLTRANSFERASE WBBK-RELATED"/>
    <property type="match status" value="1"/>
</dbReference>
<sequence length="591" mass="67765">MIESLRWEQFLRRSRDVENITPERKELVQKSAPALSECHIVYVMNQVGVWGGVKIIFEQANRLVELGAKVTIISHFDRPRWFKLNAEYKQVPFGMDVGEALPRCDLIVATYYHHIYECVKANAAPVVYFEQGDRHLFDYDRLSQGEIDFAYKQFQLADFVFTVSKPTADLIKKYYDRDAAVIHNAVDHQNFNATGSKFAWDAPYVLIMGSDHVEFKGVKDVLEAFKLVHQVYPHLELLWISTSEPAADISQIPGVGKVFVQPSQQDIAALYRGAEVFVAGSHYESFSLPVLEAMTCGCAVVTTKNVGVLEYVVDGSNALLAEIHNPNSLAEQMLRVIGNEELKHELVQQGLLTAANFEWSVIVKKLAEYYLHCASYSIPAVQGLDEWDIYVSQKDFLNNADYEKFTDVLTKTHSDTIEVPKLYNQWLEHHDMGRWEIAARKKNTFVKAKERIFCVVKGNPNIMDVYQGGLDLFRQKHYEQALAVFLRNTNEASDPKYKAVFTKWVILCLIKLEKDEDALNLTREAMKMHPDYTDLYYLYVVLSKLTGSSMEYNQEIHLIHSLGDSIHYPEFFFHTDALHKSYALTYNAFQA</sequence>
<comment type="caution">
    <text evidence="2">The sequence shown here is derived from an EMBL/GenBank/DDBJ whole genome shotgun (WGS) entry which is preliminary data.</text>
</comment>
<organism evidence="2 3">
    <name type="scientific">Paenibacillus terreus</name>
    <dbReference type="NCBI Taxonomy" id="1387834"/>
    <lineage>
        <taxon>Bacteria</taxon>
        <taxon>Bacillati</taxon>
        <taxon>Bacillota</taxon>
        <taxon>Bacilli</taxon>
        <taxon>Bacillales</taxon>
        <taxon>Paenibacillaceae</taxon>
        <taxon>Paenibacillus</taxon>
    </lineage>
</organism>
<gene>
    <name evidence="2" type="ORF">ACE3NQ_12735</name>
</gene>
<dbReference type="Gene3D" id="1.25.40.10">
    <property type="entry name" value="Tetratricopeptide repeat domain"/>
    <property type="match status" value="1"/>
</dbReference>
<dbReference type="EMBL" id="JBHILM010000012">
    <property type="protein sequence ID" value="MFB5681780.1"/>
    <property type="molecule type" value="Genomic_DNA"/>
</dbReference>
<keyword evidence="3" id="KW-1185">Reference proteome</keyword>
<dbReference type="PANTHER" id="PTHR46401">
    <property type="entry name" value="GLYCOSYLTRANSFERASE WBBK-RELATED"/>
    <property type="match status" value="1"/>
</dbReference>
<dbReference type="Gene3D" id="3.40.50.2000">
    <property type="entry name" value="Glycogen Phosphorylase B"/>
    <property type="match status" value="2"/>
</dbReference>
<dbReference type="SUPFAM" id="SSF48452">
    <property type="entry name" value="TPR-like"/>
    <property type="match status" value="1"/>
</dbReference>
<dbReference type="Proteomes" id="UP001580407">
    <property type="component" value="Unassembled WGS sequence"/>
</dbReference>
<dbReference type="Pfam" id="PF13692">
    <property type="entry name" value="Glyco_trans_1_4"/>
    <property type="match status" value="1"/>
</dbReference>
<dbReference type="RefSeq" id="WP_375525556.1">
    <property type="nucleotide sequence ID" value="NZ_JBHILM010000012.1"/>
</dbReference>
<proteinExistence type="predicted"/>
<evidence type="ECO:0000256" key="1">
    <source>
        <dbReference type="ARBA" id="ARBA00022679"/>
    </source>
</evidence>
<evidence type="ECO:0000313" key="3">
    <source>
        <dbReference type="Proteomes" id="UP001580407"/>
    </source>
</evidence>
<protein>
    <submittedName>
        <fullName evidence="2">Glycosyltransferase family 4 protein</fullName>
        <ecNumber evidence="2">2.4.-.-</ecNumber>
    </submittedName>
</protein>
<dbReference type="SUPFAM" id="SSF53756">
    <property type="entry name" value="UDP-Glycosyltransferase/glycogen phosphorylase"/>
    <property type="match status" value="1"/>
</dbReference>
<keyword evidence="2" id="KW-0328">Glycosyltransferase</keyword>
<keyword evidence="1 2" id="KW-0808">Transferase</keyword>
<dbReference type="GO" id="GO:0016757">
    <property type="term" value="F:glycosyltransferase activity"/>
    <property type="evidence" value="ECO:0007669"/>
    <property type="project" value="UniProtKB-KW"/>
</dbReference>
<accession>A0ABV5B825</accession>
<dbReference type="EC" id="2.4.-.-" evidence="2"/>